<sequence length="170" mass="18649">MIKVGPAGGSAGKTWDDEGREKIVQIFVSHGDQINSLQFLYVEDGNLVLSETHGGNTGPKFNVVKLNYPSEFLTGISGSYYYSNTGSQWLIFSVAFSTNNRTYGPFGVSHKQGYAFEYQLGEDRPFGGFHGRAGEYLNAIGVYVKPITTLGDVKANVKTKKFKCPLSRSN</sequence>
<protein>
    <submittedName>
        <fullName evidence="1">Uncharacterized protein</fullName>
    </submittedName>
</protein>
<evidence type="ECO:0000313" key="1">
    <source>
        <dbReference type="EMBL" id="KAI8561819.1"/>
    </source>
</evidence>
<accession>A0ACC0P9V2</accession>
<reference evidence="1" key="1">
    <citation type="submission" date="2022-02" db="EMBL/GenBank/DDBJ databases">
        <title>Plant Genome Project.</title>
        <authorList>
            <person name="Zhang R.-G."/>
        </authorList>
    </citation>
    <scope>NUCLEOTIDE SEQUENCE</scope>
    <source>
        <strain evidence="1">AT1</strain>
    </source>
</reference>
<proteinExistence type="predicted"/>
<organism evidence="1 2">
    <name type="scientific">Rhododendron molle</name>
    <name type="common">Chinese azalea</name>
    <name type="synonym">Azalea mollis</name>
    <dbReference type="NCBI Taxonomy" id="49168"/>
    <lineage>
        <taxon>Eukaryota</taxon>
        <taxon>Viridiplantae</taxon>
        <taxon>Streptophyta</taxon>
        <taxon>Embryophyta</taxon>
        <taxon>Tracheophyta</taxon>
        <taxon>Spermatophyta</taxon>
        <taxon>Magnoliopsida</taxon>
        <taxon>eudicotyledons</taxon>
        <taxon>Gunneridae</taxon>
        <taxon>Pentapetalae</taxon>
        <taxon>asterids</taxon>
        <taxon>Ericales</taxon>
        <taxon>Ericaceae</taxon>
        <taxon>Ericoideae</taxon>
        <taxon>Rhodoreae</taxon>
        <taxon>Rhododendron</taxon>
    </lineage>
</organism>
<name>A0ACC0P9V2_RHOML</name>
<evidence type="ECO:0000313" key="2">
    <source>
        <dbReference type="Proteomes" id="UP001062846"/>
    </source>
</evidence>
<keyword evidence="2" id="KW-1185">Reference proteome</keyword>
<dbReference type="Proteomes" id="UP001062846">
    <property type="component" value="Chromosome 4"/>
</dbReference>
<gene>
    <name evidence="1" type="ORF">RHMOL_Rhmol04G0371200</name>
</gene>
<dbReference type="EMBL" id="CM046391">
    <property type="protein sequence ID" value="KAI8561819.1"/>
    <property type="molecule type" value="Genomic_DNA"/>
</dbReference>
<comment type="caution">
    <text evidence="1">The sequence shown here is derived from an EMBL/GenBank/DDBJ whole genome shotgun (WGS) entry which is preliminary data.</text>
</comment>